<protein>
    <submittedName>
        <fullName evidence="1">PAS domain-containing protein</fullName>
    </submittedName>
</protein>
<proteinExistence type="predicted"/>
<organism evidence="1 2">
    <name type="scientific">Pseudohoeflea coraliihabitans</name>
    <dbReference type="NCBI Taxonomy" id="2860393"/>
    <lineage>
        <taxon>Bacteria</taxon>
        <taxon>Pseudomonadati</taxon>
        <taxon>Pseudomonadota</taxon>
        <taxon>Alphaproteobacteria</taxon>
        <taxon>Hyphomicrobiales</taxon>
        <taxon>Rhizobiaceae</taxon>
        <taxon>Pseudohoeflea</taxon>
    </lineage>
</organism>
<accession>A0ABS6WQI1</accession>
<keyword evidence="2" id="KW-1185">Reference proteome</keyword>
<name>A0ABS6WQI1_9HYPH</name>
<gene>
    <name evidence="1" type="ORF">KY465_13080</name>
</gene>
<evidence type="ECO:0000313" key="1">
    <source>
        <dbReference type="EMBL" id="MBW3098213.1"/>
    </source>
</evidence>
<comment type="caution">
    <text evidence="1">The sequence shown here is derived from an EMBL/GenBank/DDBJ whole genome shotgun (WGS) entry which is preliminary data.</text>
</comment>
<sequence>MRHANSLALLTYWNRRRGNRPYPLRSEIEPGDIARLLPHVFIGERSTAQPGRPRYTFRLAGTAICTLAGGELKGTAVSGLWLSENQRNITSILDAAGNGTPVVLALDGLSEDARVLKAEAVILPLGGLDGRSERLLGCISVFSPPYWIGHDVLAGFATTGMRFLDPEKTHQFLENRPEVALPASPHTPAFAPTQANKRHSARLFLIEGGRKD</sequence>
<reference evidence="1" key="1">
    <citation type="submission" date="2021-07" db="EMBL/GenBank/DDBJ databases">
        <title>Pseudohoeflea marina sp. nov. a polyhydroxyalcanoate-producing bacterium.</title>
        <authorList>
            <person name="Zheng W."/>
            <person name="Yu S."/>
            <person name="Huang Y."/>
        </authorList>
    </citation>
    <scope>NUCLEOTIDE SEQUENCE</scope>
    <source>
        <strain evidence="1">DP4N28-3</strain>
    </source>
</reference>
<dbReference type="InterPro" id="IPR009922">
    <property type="entry name" value="DUF1457"/>
</dbReference>
<dbReference type="PIRSF" id="PIRSF031878">
    <property type="entry name" value="UCP031878"/>
    <property type="match status" value="1"/>
</dbReference>
<evidence type="ECO:0000313" key="2">
    <source>
        <dbReference type="Proteomes" id="UP001430804"/>
    </source>
</evidence>
<dbReference type="EMBL" id="JAHWQX010000003">
    <property type="protein sequence ID" value="MBW3098213.1"/>
    <property type="molecule type" value="Genomic_DNA"/>
</dbReference>
<dbReference type="Proteomes" id="UP001430804">
    <property type="component" value="Unassembled WGS sequence"/>
</dbReference>
<dbReference type="RefSeq" id="WP_219202136.1">
    <property type="nucleotide sequence ID" value="NZ_JAHWQX010000003.1"/>
</dbReference>
<dbReference type="Pfam" id="PF07310">
    <property type="entry name" value="PAS_5"/>
    <property type="match status" value="1"/>
</dbReference>